<accession>A0ABQ5F0S3</accession>
<sequence length="87" mass="9036">MGRGPQGGRWAISDREVEGSGVFEGRGVPGMGGRGRLGLFFGDYWGEMRASIGEMNGWWGKNGLRMGMGGRGEIVDTGEAGGGISVG</sequence>
<protein>
    <submittedName>
        <fullName evidence="1">Uncharacterized protein</fullName>
    </submittedName>
</protein>
<evidence type="ECO:0000313" key="1">
    <source>
        <dbReference type="EMBL" id="GJT56649.1"/>
    </source>
</evidence>
<gene>
    <name evidence="1" type="ORF">Tco_0991703</name>
</gene>
<keyword evidence="2" id="KW-1185">Reference proteome</keyword>
<evidence type="ECO:0000313" key="2">
    <source>
        <dbReference type="Proteomes" id="UP001151760"/>
    </source>
</evidence>
<reference evidence="1" key="2">
    <citation type="submission" date="2022-01" db="EMBL/GenBank/DDBJ databases">
        <authorList>
            <person name="Yamashiro T."/>
            <person name="Shiraishi A."/>
            <person name="Satake H."/>
            <person name="Nakayama K."/>
        </authorList>
    </citation>
    <scope>NUCLEOTIDE SEQUENCE</scope>
</reference>
<name>A0ABQ5F0S3_9ASTR</name>
<reference evidence="1" key="1">
    <citation type="journal article" date="2022" name="Int. J. Mol. Sci.">
        <title>Draft Genome of Tanacetum Coccineum: Genomic Comparison of Closely Related Tanacetum-Family Plants.</title>
        <authorList>
            <person name="Yamashiro T."/>
            <person name="Shiraishi A."/>
            <person name="Nakayama K."/>
            <person name="Satake H."/>
        </authorList>
    </citation>
    <scope>NUCLEOTIDE SEQUENCE</scope>
</reference>
<dbReference type="Proteomes" id="UP001151760">
    <property type="component" value="Unassembled WGS sequence"/>
</dbReference>
<dbReference type="EMBL" id="BQNB010016864">
    <property type="protein sequence ID" value="GJT56649.1"/>
    <property type="molecule type" value="Genomic_DNA"/>
</dbReference>
<proteinExistence type="predicted"/>
<organism evidence="1 2">
    <name type="scientific">Tanacetum coccineum</name>
    <dbReference type="NCBI Taxonomy" id="301880"/>
    <lineage>
        <taxon>Eukaryota</taxon>
        <taxon>Viridiplantae</taxon>
        <taxon>Streptophyta</taxon>
        <taxon>Embryophyta</taxon>
        <taxon>Tracheophyta</taxon>
        <taxon>Spermatophyta</taxon>
        <taxon>Magnoliopsida</taxon>
        <taxon>eudicotyledons</taxon>
        <taxon>Gunneridae</taxon>
        <taxon>Pentapetalae</taxon>
        <taxon>asterids</taxon>
        <taxon>campanulids</taxon>
        <taxon>Asterales</taxon>
        <taxon>Asteraceae</taxon>
        <taxon>Asteroideae</taxon>
        <taxon>Anthemideae</taxon>
        <taxon>Anthemidinae</taxon>
        <taxon>Tanacetum</taxon>
    </lineage>
</organism>
<comment type="caution">
    <text evidence="1">The sequence shown here is derived from an EMBL/GenBank/DDBJ whole genome shotgun (WGS) entry which is preliminary data.</text>
</comment>